<dbReference type="AlphaFoldDB" id="A0A2N4TYN0"/>
<evidence type="ECO:0000313" key="2">
    <source>
        <dbReference type="Proteomes" id="UP000234190"/>
    </source>
</evidence>
<name>A0A2N4TYN0_9BURK</name>
<dbReference type="InterPro" id="IPR018723">
    <property type="entry name" value="DUF2254_membrane"/>
</dbReference>
<evidence type="ECO:0000313" key="1">
    <source>
        <dbReference type="EMBL" id="PLC47882.1"/>
    </source>
</evidence>
<protein>
    <submittedName>
        <fullName evidence="1">Uncharacterized protein</fullName>
    </submittedName>
</protein>
<organism evidence="1 2">
    <name type="scientific">Pollutimonas subterranea</name>
    <dbReference type="NCBI Taxonomy" id="2045210"/>
    <lineage>
        <taxon>Bacteria</taxon>
        <taxon>Pseudomonadati</taxon>
        <taxon>Pseudomonadota</taxon>
        <taxon>Betaproteobacteria</taxon>
        <taxon>Burkholderiales</taxon>
        <taxon>Alcaligenaceae</taxon>
        <taxon>Pollutimonas</taxon>
    </lineage>
</organism>
<dbReference type="EMBL" id="PDNW01000045">
    <property type="protein sequence ID" value="PLC47882.1"/>
    <property type="molecule type" value="Genomic_DNA"/>
</dbReference>
<keyword evidence="2" id="KW-1185">Reference proteome</keyword>
<accession>A0A2N4TYN0</accession>
<dbReference type="RefSeq" id="WP_102075924.1">
    <property type="nucleotide sequence ID" value="NZ_PDNW01000045.1"/>
</dbReference>
<reference evidence="1 2" key="1">
    <citation type="submission" date="2017-10" db="EMBL/GenBank/DDBJ databases">
        <title>Two draft genome sequences of Pusillimonas sp. strains isolated from a nitrate- and radionuclide-contaminated groundwater in Russia.</title>
        <authorList>
            <person name="Grouzdev D.S."/>
            <person name="Tourova T.P."/>
            <person name="Goeva M.A."/>
            <person name="Babich T.L."/>
            <person name="Sokolova D.S."/>
            <person name="Abdullin R."/>
            <person name="Poltaraus A.B."/>
            <person name="Toshchakov S.V."/>
            <person name="Nazina T.N."/>
        </authorList>
    </citation>
    <scope>NUCLEOTIDE SEQUENCE [LARGE SCALE GENOMIC DNA]</scope>
    <source>
        <strain evidence="1 2">JR1/69-3-13</strain>
    </source>
</reference>
<proteinExistence type="predicted"/>
<dbReference type="OrthoDB" id="2955631at2"/>
<comment type="caution">
    <text evidence="1">The sequence shown here is derived from an EMBL/GenBank/DDBJ whole genome shotgun (WGS) entry which is preliminary data.</text>
</comment>
<dbReference type="Pfam" id="PF10011">
    <property type="entry name" value="DUF2254"/>
    <property type="match status" value="1"/>
</dbReference>
<sequence length="186" mass="20311">MRSGHDRPESAVIFTGIRKEAYTVGNERSFDQDPRFGLSVLTEIGSRALSPALNDSGTAIDIIGGLTRVLMAWAGQDHGMAAEQILYERVYVPPLRDEDLLDDAFRPLIRDGVALLEIQLRLQKALAALASITNGDLRAAASRLALTAHEAASSAMVLPEDSERLRVEYRAAWQPAERMPNKSNAA</sequence>
<dbReference type="Proteomes" id="UP000234190">
    <property type="component" value="Unassembled WGS sequence"/>
</dbReference>
<gene>
    <name evidence="1" type="ORF">CR159_21185</name>
</gene>